<dbReference type="PANTHER" id="PTHR13779:SF7">
    <property type="entry name" value="ATPASE WRNIP1"/>
    <property type="match status" value="1"/>
</dbReference>
<dbReference type="GO" id="GO:0017116">
    <property type="term" value="F:single-stranded DNA helicase activity"/>
    <property type="evidence" value="ECO:0007669"/>
    <property type="project" value="TreeGrafter"/>
</dbReference>
<dbReference type="Pfam" id="PF12002">
    <property type="entry name" value="MgsA_C"/>
    <property type="match status" value="1"/>
</dbReference>
<dbReference type="CDD" id="cd00009">
    <property type="entry name" value="AAA"/>
    <property type="match status" value="1"/>
</dbReference>
<dbReference type="OrthoDB" id="10265467at2759"/>
<comment type="similarity">
    <text evidence="1">Belongs to the AAA ATPase family. RarA/MGS1/WRNIP1 subfamily.</text>
</comment>
<evidence type="ECO:0000313" key="7">
    <source>
        <dbReference type="Proteomes" id="UP000095009"/>
    </source>
</evidence>
<dbReference type="GO" id="GO:0016887">
    <property type="term" value="F:ATP hydrolysis activity"/>
    <property type="evidence" value="ECO:0007669"/>
    <property type="project" value="InterPro"/>
</dbReference>
<keyword evidence="3" id="KW-0547">Nucleotide-binding</keyword>
<protein>
    <submittedName>
        <fullName evidence="6">Werner helicase interacting protein-like protein</fullName>
    </submittedName>
</protein>
<evidence type="ECO:0000313" key="6">
    <source>
        <dbReference type="EMBL" id="ODQ64845.1"/>
    </source>
</evidence>
<keyword evidence="6" id="KW-0378">Hydrolase</keyword>
<dbReference type="InterPro" id="IPR021886">
    <property type="entry name" value="MgsA_C"/>
</dbReference>
<dbReference type="FunFam" id="3.40.50.300:FF:000137">
    <property type="entry name" value="Replication-associated recombination protein A"/>
    <property type="match status" value="1"/>
</dbReference>
<dbReference type="InterPro" id="IPR051314">
    <property type="entry name" value="AAA_ATPase_RarA/MGS1/WRNIP1"/>
</dbReference>
<dbReference type="CDD" id="cd18139">
    <property type="entry name" value="HLD_clamp_RarA"/>
    <property type="match status" value="1"/>
</dbReference>
<proteinExistence type="inferred from homology"/>
<dbReference type="InterPro" id="IPR032423">
    <property type="entry name" value="AAA_assoc_2"/>
</dbReference>
<dbReference type="Pfam" id="PF16193">
    <property type="entry name" value="AAA_assoc_2"/>
    <property type="match status" value="1"/>
</dbReference>
<evidence type="ECO:0000256" key="4">
    <source>
        <dbReference type="ARBA" id="ARBA00022840"/>
    </source>
</evidence>
<dbReference type="PANTHER" id="PTHR13779">
    <property type="entry name" value="WERNER HELICASE-INTERACTING PROTEIN 1 FAMILY MEMBER"/>
    <property type="match status" value="1"/>
</dbReference>
<dbReference type="GO" id="GO:0006271">
    <property type="term" value="P:DNA strand elongation involved in DNA replication"/>
    <property type="evidence" value="ECO:0007669"/>
    <property type="project" value="UniProtKB-ARBA"/>
</dbReference>
<keyword evidence="7" id="KW-1185">Reference proteome</keyword>
<feature type="non-terminal residue" evidence="6">
    <location>
        <position position="1"/>
    </location>
</feature>
<gene>
    <name evidence="6" type="ORF">NADFUDRAFT_8074</name>
</gene>
<dbReference type="InterPro" id="IPR008921">
    <property type="entry name" value="DNA_pol3_clamp-load_cplx_C"/>
</dbReference>
<dbReference type="GO" id="GO:0005634">
    <property type="term" value="C:nucleus"/>
    <property type="evidence" value="ECO:0007669"/>
    <property type="project" value="TreeGrafter"/>
</dbReference>
<feature type="domain" description="AAA+ ATPase" evidence="5">
    <location>
        <begin position="35"/>
        <end position="152"/>
    </location>
</feature>
<dbReference type="SUPFAM" id="SSF48019">
    <property type="entry name" value="post-AAA+ oligomerization domain-like"/>
    <property type="match status" value="1"/>
</dbReference>
<evidence type="ECO:0000256" key="3">
    <source>
        <dbReference type="ARBA" id="ARBA00022741"/>
    </source>
</evidence>
<dbReference type="InterPro" id="IPR003593">
    <property type="entry name" value="AAA+_ATPase"/>
</dbReference>
<dbReference type="Gene3D" id="1.20.272.10">
    <property type="match status" value="1"/>
</dbReference>
<dbReference type="Gene3D" id="3.40.50.300">
    <property type="entry name" value="P-loop containing nucleotide triphosphate hydrolases"/>
    <property type="match status" value="1"/>
</dbReference>
<keyword evidence="6" id="KW-0347">Helicase</keyword>
<organism evidence="6 7">
    <name type="scientific">Nadsonia fulvescens var. elongata DSM 6958</name>
    <dbReference type="NCBI Taxonomy" id="857566"/>
    <lineage>
        <taxon>Eukaryota</taxon>
        <taxon>Fungi</taxon>
        <taxon>Dikarya</taxon>
        <taxon>Ascomycota</taxon>
        <taxon>Saccharomycotina</taxon>
        <taxon>Dipodascomycetes</taxon>
        <taxon>Dipodascales</taxon>
        <taxon>Dipodascales incertae sedis</taxon>
        <taxon>Nadsonia</taxon>
    </lineage>
</organism>
<name>A0A1E3PHF5_9ASCO</name>
<keyword evidence="4" id="KW-0067">ATP-binding</keyword>
<dbReference type="Gene3D" id="1.10.8.60">
    <property type="match status" value="1"/>
</dbReference>
<sequence length="423" mass="47048">PLAELARPKYLDDFVGQKHILGRAGCLTSYIEEDRCPSIILWGPPGIGKTTIARIIARATQSRFVELSATYHGINECRLIFKQAIDHKKLTGQKTILFLDEIHRFNKGQQDIFLPVVESGDIILVGATTDNPSFRIIKALTSRCQVLTLNKLTQSDIHQILIRASDVYNRQRDQNGLTSINVTDDVFLYLSGIADGDSRSGINLLEMAMKYIAGTEANVSLEDIKKALVRSHVIYDRAGDAHYDLISAFHKAIRGSNADAAVFYLMRMIQGGEDPLYIARRMTRIASEDIGLADESCLTMALSTFAVINQLGMPEADCAMVQCCMKLATAPKSVLVYRAMNRAKAFCAKPENIAKKVPPHMSALSTALVKELGNKSDIYKYNPDYLNGEVQQNYMPEGLEDVKFIDNMHLGTKIDHDLERSKS</sequence>
<dbReference type="InterPro" id="IPR003959">
    <property type="entry name" value="ATPase_AAA_core"/>
</dbReference>
<keyword evidence="2" id="KW-0235">DNA replication</keyword>
<feature type="non-terminal residue" evidence="6">
    <location>
        <position position="423"/>
    </location>
</feature>
<reference evidence="6 7" key="1">
    <citation type="journal article" date="2016" name="Proc. Natl. Acad. Sci. U.S.A.">
        <title>Comparative genomics of biotechnologically important yeasts.</title>
        <authorList>
            <person name="Riley R."/>
            <person name="Haridas S."/>
            <person name="Wolfe K.H."/>
            <person name="Lopes M.R."/>
            <person name="Hittinger C.T."/>
            <person name="Goeker M."/>
            <person name="Salamov A.A."/>
            <person name="Wisecaver J.H."/>
            <person name="Long T.M."/>
            <person name="Calvey C.H."/>
            <person name="Aerts A.L."/>
            <person name="Barry K.W."/>
            <person name="Choi C."/>
            <person name="Clum A."/>
            <person name="Coughlan A.Y."/>
            <person name="Deshpande S."/>
            <person name="Douglass A.P."/>
            <person name="Hanson S.J."/>
            <person name="Klenk H.-P."/>
            <person name="LaButti K.M."/>
            <person name="Lapidus A."/>
            <person name="Lindquist E.A."/>
            <person name="Lipzen A.M."/>
            <person name="Meier-Kolthoff J.P."/>
            <person name="Ohm R.A."/>
            <person name="Otillar R.P."/>
            <person name="Pangilinan J.L."/>
            <person name="Peng Y."/>
            <person name="Rokas A."/>
            <person name="Rosa C.A."/>
            <person name="Scheuner C."/>
            <person name="Sibirny A.A."/>
            <person name="Slot J.C."/>
            <person name="Stielow J.B."/>
            <person name="Sun H."/>
            <person name="Kurtzman C.P."/>
            <person name="Blackwell M."/>
            <person name="Grigoriev I.V."/>
            <person name="Jeffries T.W."/>
        </authorList>
    </citation>
    <scope>NUCLEOTIDE SEQUENCE [LARGE SCALE GENOMIC DNA]</scope>
    <source>
        <strain evidence="6 7">DSM 6958</strain>
    </source>
</reference>
<evidence type="ECO:0000256" key="2">
    <source>
        <dbReference type="ARBA" id="ARBA00022705"/>
    </source>
</evidence>
<dbReference type="GO" id="GO:0008047">
    <property type="term" value="F:enzyme activator activity"/>
    <property type="evidence" value="ECO:0007669"/>
    <property type="project" value="TreeGrafter"/>
</dbReference>
<dbReference type="Gene3D" id="1.10.3710.10">
    <property type="entry name" value="DNA polymerase III clamp loader subunits, C-terminal domain"/>
    <property type="match status" value="1"/>
</dbReference>
<dbReference type="Pfam" id="PF00004">
    <property type="entry name" value="AAA"/>
    <property type="match status" value="1"/>
</dbReference>
<accession>A0A1E3PHF5</accession>
<evidence type="ECO:0000256" key="1">
    <source>
        <dbReference type="ARBA" id="ARBA00008959"/>
    </source>
</evidence>
<dbReference type="EMBL" id="KV454410">
    <property type="protein sequence ID" value="ODQ64845.1"/>
    <property type="molecule type" value="Genomic_DNA"/>
</dbReference>
<dbReference type="GO" id="GO:0003677">
    <property type="term" value="F:DNA binding"/>
    <property type="evidence" value="ECO:0007669"/>
    <property type="project" value="InterPro"/>
</dbReference>
<dbReference type="FunFam" id="1.20.272.10:FF:000001">
    <property type="entry name" value="Putative AAA family ATPase"/>
    <property type="match status" value="1"/>
</dbReference>
<dbReference type="GO" id="GO:0005524">
    <property type="term" value="F:ATP binding"/>
    <property type="evidence" value="ECO:0007669"/>
    <property type="project" value="UniProtKB-KW"/>
</dbReference>
<dbReference type="SUPFAM" id="SSF52540">
    <property type="entry name" value="P-loop containing nucleoside triphosphate hydrolases"/>
    <property type="match status" value="1"/>
</dbReference>
<evidence type="ECO:0000259" key="5">
    <source>
        <dbReference type="SMART" id="SM00382"/>
    </source>
</evidence>
<dbReference type="GO" id="GO:0000731">
    <property type="term" value="P:DNA synthesis involved in DNA repair"/>
    <property type="evidence" value="ECO:0007669"/>
    <property type="project" value="TreeGrafter"/>
</dbReference>
<dbReference type="AlphaFoldDB" id="A0A1E3PHF5"/>
<dbReference type="Proteomes" id="UP000095009">
    <property type="component" value="Unassembled WGS sequence"/>
</dbReference>
<dbReference type="SMART" id="SM00382">
    <property type="entry name" value="AAA"/>
    <property type="match status" value="1"/>
</dbReference>
<dbReference type="STRING" id="857566.A0A1E3PHF5"/>
<dbReference type="InterPro" id="IPR027417">
    <property type="entry name" value="P-loop_NTPase"/>
</dbReference>